<dbReference type="AlphaFoldDB" id="A0A9Q3PSM8"/>
<evidence type="ECO:0000256" key="1">
    <source>
        <dbReference type="SAM" id="MobiDB-lite"/>
    </source>
</evidence>
<evidence type="ECO:0000313" key="2">
    <source>
        <dbReference type="EMBL" id="MBW0571865.1"/>
    </source>
</evidence>
<gene>
    <name evidence="2" type="ORF">O181_111580</name>
</gene>
<accession>A0A9Q3PSM8</accession>
<comment type="caution">
    <text evidence="2">The sequence shown here is derived from an EMBL/GenBank/DDBJ whole genome shotgun (WGS) entry which is preliminary data.</text>
</comment>
<sequence>MGVTRVPRPEFQGVHGTMKNGHGPFPHPDGLGSLRGSRTIKPDLPQCCREGLGDGLGPKLRAIAGFCARSIGEIFGIAVQHFDALNSSSAQFFSHEFQAD</sequence>
<reference evidence="2" key="1">
    <citation type="submission" date="2021-03" db="EMBL/GenBank/DDBJ databases">
        <title>Draft genome sequence of rust myrtle Austropuccinia psidii MF-1, a brazilian biotype.</title>
        <authorList>
            <person name="Quecine M.C."/>
            <person name="Pachon D.M.R."/>
            <person name="Bonatelli M.L."/>
            <person name="Correr F.H."/>
            <person name="Franceschini L.M."/>
            <person name="Leite T.F."/>
            <person name="Margarido G.R.A."/>
            <person name="Almeida C.A."/>
            <person name="Ferrarezi J.A."/>
            <person name="Labate C.A."/>
        </authorList>
    </citation>
    <scope>NUCLEOTIDE SEQUENCE</scope>
    <source>
        <strain evidence="2">MF-1</strain>
    </source>
</reference>
<protein>
    <submittedName>
        <fullName evidence="2">Uncharacterized protein</fullName>
    </submittedName>
</protein>
<name>A0A9Q3PSM8_9BASI</name>
<dbReference type="EMBL" id="AVOT02088985">
    <property type="protein sequence ID" value="MBW0571865.1"/>
    <property type="molecule type" value="Genomic_DNA"/>
</dbReference>
<feature type="region of interest" description="Disordered" evidence="1">
    <location>
        <begin position="1"/>
        <end position="36"/>
    </location>
</feature>
<organism evidence="2 3">
    <name type="scientific">Austropuccinia psidii MF-1</name>
    <dbReference type="NCBI Taxonomy" id="1389203"/>
    <lineage>
        <taxon>Eukaryota</taxon>
        <taxon>Fungi</taxon>
        <taxon>Dikarya</taxon>
        <taxon>Basidiomycota</taxon>
        <taxon>Pucciniomycotina</taxon>
        <taxon>Pucciniomycetes</taxon>
        <taxon>Pucciniales</taxon>
        <taxon>Sphaerophragmiaceae</taxon>
        <taxon>Austropuccinia</taxon>
    </lineage>
</organism>
<keyword evidence="3" id="KW-1185">Reference proteome</keyword>
<evidence type="ECO:0000313" key="3">
    <source>
        <dbReference type="Proteomes" id="UP000765509"/>
    </source>
</evidence>
<proteinExistence type="predicted"/>
<dbReference type="Proteomes" id="UP000765509">
    <property type="component" value="Unassembled WGS sequence"/>
</dbReference>